<reference evidence="1 2" key="1">
    <citation type="journal article" date="2024" name="BMC Genomics">
        <title>De novo assembly and annotation of Popillia japonica's genome with initial clues to its potential as an invasive pest.</title>
        <authorList>
            <person name="Cucini C."/>
            <person name="Boschi S."/>
            <person name="Funari R."/>
            <person name="Cardaioli E."/>
            <person name="Iannotti N."/>
            <person name="Marturano G."/>
            <person name="Paoli F."/>
            <person name="Bruttini M."/>
            <person name="Carapelli A."/>
            <person name="Frati F."/>
            <person name="Nardi F."/>
        </authorList>
    </citation>
    <scope>NUCLEOTIDE SEQUENCE [LARGE SCALE GENOMIC DNA]</scope>
    <source>
        <strain evidence="1">DMR45628</strain>
    </source>
</reference>
<dbReference type="Proteomes" id="UP001458880">
    <property type="component" value="Unassembled WGS sequence"/>
</dbReference>
<gene>
    <name evidence="1" type="ORF">QE152_g5072</name>
</gene>
<proteinExistence type="predicted"/>
<protein>
    <submittedName>
        <fullName evidence="1">Uncharacterized protein</fullName>
    </submittedName>
</protein>
<evidence type="ECO:0000313" key="2">
    <source>
        <dbReference type="Proteomes" id="UP001458880"/>
    </source>
</evidence>
<comment type="caution">
    <text evidence="1">The sequence shown here is derived from an EMBL/GenBank/DDBJ whole genome shotgun (WGS) entry which is preliminary data.</text>
</comment>
<organism evidence="1 2">
    <name type="scientific">Popillia japonica</name>
    <name type="common">Japanese beetle</name>
    <dbReference type="NCBI Taxonomy" id="7064"/>
    <lineage>
        <taxon>Eukaryota</taxon>
        <taxon>Metazoa</taxon>
        <taxon>Ecdysozoa</taxon>
        <taxon>Arthropoda</taxon>
        <taxon>Hexapoda</taxon>
        <taxon>Insecta</taxon>
        <taxon>Pterygota</taxon>
        <taxon>Neoptera</taxon>
        <taxon>Endopterygota</taxon>
        <taxon>Coleoptera</taxon>
        <taxon>Polyphaga</taxon>
        <taxon>Scarabaeiformia</taxon>
        <taxon>Scarabaeidae</taxon>
        <taxon>Rutelinae</taxon>
        <taxon>Popillia</taxon>
    </lineage>
</organism>
<sequence>MYYSRDLRTREKALEQKILALPQPTASSMDIECIIQEISEREKRKSNIIIFGSNELSSTTKADQTSADADLVRDICSTLELDNIDFKTTRLGKYEPGKGYLFHPRA</sequence>
<dbReference type="EMBL" id="JASPKY010000029">
    <property type="protein sequence ID" value="KAK9751303.1"/>
    <property type="molecule type" value="Genomic_DNA"/>
</dbReference>
<dbReference type="AlphaFoldDB" id="A0AAW1MY60"/>
<evidence type="ECO:0000313" key="1">
    <source>
        <dbReference type="EMBL" id="KAK9751303.1"/>
    </source>
</evidence>
<keyword evidence="2" id="KW-1185">Reference proteome</keyword>
<accession>A0AAW1MY60</accession>
<name>A0AAW1MY60_POPJA</name>